<accession>A0AAW1SP42</accession>
<keyword evidence="2" id="KW-1185">Reference proteome</keyword>
<evidence type="ECO:0000313" key="2">
    <source>
        <dbReference type="Proteomes" id="UP001485043"/>
    </source>
</evidence>
<comment type="caution">
    <text evidence="1">The sequence shown here is derived from an EMBL/GenBank/DDBJ whole genome shotgun (WGS) entry which is preliminary data.</text>
</comment>
<protein>
    <submittedName>
        <fullName evidence="1">Uncharacterized protein</fullName>
    </submittedName>
</protein>
<dbReference type="AlphaFoldDB" id="A0AAW1SP42"/>
<feature type="non-terminal residue" evidence="1">
    <location>
        <position position="1"/>
    </location>
</feature>
<evidence type="ECO:0000313" key="1">
    <source>
        <dbReference type="EMBL" id="KAK9848944.1"/>
    </source>
</evidence>
<organism evidence="1 2">
    <name type="scientific">Apatococcus fuscideae</name>
    <dbReference type="NCBI Taxonomy" id="2026836"/>
    <lineage>
        <taxon>Eukaryota</taxon>
        <taxon>Viridiplantae</taxon>
        <taxon>Chlorophyta</taxon>
        <taxon>core chlorophytes</taxon>
        <taxon>Trebouxiophyceae</taxon>
        <taxon>Chlorellales</taxon>
        <taxon>Chlorellaceae</taxon>
        <taxon>Apatococcus</taxon>
    </lineage>
</organism>
<reference evidence="1 2" key="1">
    <citation type="journal article" date="2024" name="Nat. Commun.">
        <title>Phylogenomics reveals the evolutionary origins of lichenization in chlorophyte algae.</title>
        <authorList>
            <person name="Puginier C."/>
            <person name="Libourel C."/>
            <person name="Otte J."/>
            <person name="Skaloud P."/>
            <person name="Haon M."/>
            <person name="Grisel S."/>
            <person name="Petersen M."/>
            <person name="Berrin J.G."/>
            <person name="Delaux P.M."/>
            <person name="Dal Grande F."/>
            <person name="Keller J."/>
        </authorList>
    </citation>
    <scope>NUCLEOTIDE SEQUENCE [LARGE SCALE GENOMIC DNA]</scope>
    <source>
        <strain evidence="1 2">SAG 2523</strain>
    </source>
</reference>
<proteinExistence type="predicted"/>
<dbReference type="EMBL" id="JALJOV010001371">
    <property type="protein sequence ID" value="KAK9848944.1"/>
    <property type="molecule type" value="Genomic_DNA"/>
</dbReference>
<dbReference type="Proteomes" id="UP001485043">
    <property type="component" value="Unassembled WGS sequence"/>
</dbReference>
<gene>
    <name evidence="1" type="ORF">WJX84_011162</name>
</gene>
<sequence>IRLCVRHKTTDKEMAILRESRVAITVYLAMKDKTIAPAAQQKMADKLGAVAYEADARHLGIVDDFDNLVNLLLITISSAKHPEALKGLLNKKDLTPAPLRNDTKDYR</sequence>
<name>A0AAW1SP42_9CHLO</name>